<dbReference type="Pfam" id="PF09569">
    <property type="entry name" value="RE_ScaI"/>
    <property type="match status" value="1"/>
</dbReference>
<evidence type="ECO:0000313" key="2">
    <source>
        <dbReference type="Proteomes" id="UP000184315"/>
    </source>
</evidence>
<accession>A0A1J1LN27</accession>
<dbReference type="Proteomes" id="UP000184315">
    <property type="component" value="Unassembled WGS sequence"/>
</dbReference>
<organism evidence="1 2">
    <name type="scientific">Planktothrix tepida PCC 9214</name>
    <dbReference type="NCBI Taxonomy" id="671072"/>
    <lineage>
        <taxon>Bacteria</taxon>
        <taxon>Bacillati</taxon>
        <taxon>Cyanobacteriota</taxon>
        <taxon>Cyanophyceae</taxon>
        <taxon>Oscillatoriophycideae</taxon>
        <taxon>Oscillatoriales</taxon>
        <taxon>Microcoleaceae</taxon>
        <taxon>Planktothrix</taxon>
    </lineage>
</organism>
<evidence type="ECO:0000313" key="1">
    <source>
        <dbReference type="EMBL" id="CUR33025.1"/>
    </source>
</evidence>
<reference evidence="2" key="1">
    <citation type="submission" date="2015-10" db="EMBL/GenBank/DDBJ databases">
        <authorList>
            <person name="Regsiter A."/>
            <person name="william w."/>
        </authorList>
    </citation>
    <scope>NUCLEOTIDE SEQUENCE [LARGE SCALE GENOMIC DNA]</scope>
</reference>
<gene>
    <name evidence="1" type="ORF">PL9214500272</name>
</gene>
<proteinExistence type="predicted"/>
<dbReference type="STRING" id="671072.PL9214500272"/>
<sequence>MTSPYQGLSIEEWTTKTQELIADHPLHLEMIREIALKSYLLKNYK</sequence>
<dbReference type="OrthoDB" id="9149263at2"/>
<dbReference type="EMBL" id="CZDF01000156">
    <property type="protein sequence ID" value="CUR33025.1"/>
    <property type="molecule type" value="Genomic_DNA"/>
</dbReference>
<dbReference type="InterPro" id="IPR019069">
    <property type="entry name" value="Restrct_endonuc_II_ScaI"/>
</dbReference>
<dbReference type="AlphaFoldDB" id="A0A1J1LN27"/>
<keyword evidence="2" id="KW-1185">Reference proteome</keyword>
<protein>
    <submittedName>
        <fullName evidence="1">Uncharacterized protein</fullName>
    </submittedName>
</protein>
<name>A0A1J1LN27_9CYAN</name>